<dbReference type="InterPro" id="IPR019690">
    <property type="entry name" value="DUF2569"/>
</dbReference>
<evidence type="ECO:0000259" key="3">
    <source>
        <dbReference type="Pfam" id="PF12969"/>
    </source>
</evidence>
<protein>
    <recommendedName>
        <fullName evidence="3">DUF3857 domain-containing protein</fullName>
    </recommendedName>
</protein>
<feature type="transmembrane region" description="Helical" evidence="1">
    <location>
        <begin position="703"/>
        <end position="724"/>
    </location>
</feature>
<dbReference type="RefSeq" id="WP_106931775.1">
    <property type="nucleotide sequence ID" value="NZ_PYFT01000001.1"/>
</dbReference>
<dbReference type="Gene3D" id="3.10.620.30">
    <property type="match status" value="1"/>
</dbReference>
<comment type="caution">
    <text evidence="4">The sequence shown here is derived from an EMBL/GenBank/DDBJ whole genome shotgun (WGS) entry which is preliminary data.</text>
</comment>
<keyword evidence="2" id="KW-0732">Signal</keyword>
<feature type="transmembrane region" description="Helical" evidence="1">
    <location>
        <begin position="750"/>
        <end position="774"/>
    </location>
</feature>
<evidence type="ECO:0000313" key="5">
    <source>
        <dbReference type="Proteomes" id="UP000240357"/>
    </source>
</evidence>
<sequence>MFLRVSRPYVIAAFILISLFCQAAQSTAAKLPRGPIPSWVVPLPVNLTTKVKAKDVSGGYHVLLKDSQSDLPSQTQFYHNGYLVFTDEGLQSVSEIQVTYDPKYEQIVFHAIRIWRNGKPIDKLATVKFKQSQVEKELDKHIYNEQLSAIALLDDVRINDIVEFAYSIKGWNPVFENKFFNNFNLRYSDPVDEIYVRVNTTPNRKINYKLFNTKEQPAQSITSNQQSYTWHLKNVPGFPVDSDIPSWYDPYPWVSLSEFTNWQEFGQWAAALYEVKGLSKELQQEIDSIKNISGDAGERISATVRFVQDKIRYLGLENGISGYKPHAPAQTFKQRFGDCKDKSFLLSQMLQAMNINAYPALVNTYYQHQIPKWLPSAYAFNHCIVVVELPGKKIWIDPTISLQRGRYDSLATPSYKTAMVLKNGGGAFVRMETPQASKMKVAENFIFNDIGGAVTLEVKTYYYGAEADGMRQRLATSNLKETEKSYLNFYASTYPNISVARDLDFIDDPEKNIITTLEEYTIQDLWSPAQKNKDSVLTAYFYPQVLRDRLGKPSTVIRKMPISLSYPSEFEETITLLLPESWPIDEDTKVIQDKSFRFKSDVSYQQASNSIILKYTYKNLRDYVPGTEASTYLKKQKEVLDQLGFEIYNPLNTTKTTPERPVDILMIVLAIIFLSAWAYGTWRAYHYDPIIPETFSYKQDIGGWLVLVLLGLYLTPLSIVIRLITNNFFEASIWQLLTNKSYEGFNPVQALLILFEFAGNIGFLVFAVLLIILFHERRTSVPRLLIAFYGCNFLFIFFDNALAVMLKVGESDFKLIFRTLIAAAIWIPYFIKSKRVKRTFTTTLYQPEEVNLFEKEGQEAFKTLVNV</sequence>
<evidence type="ECO:0000256" key="1">
    <source>
        <dbReference type="SAM" id="Phobius"/>
    </source>
</evidence>
<dbReference type="InterPro" id="IPR038765">
    <property type="entry name" value="Papain-like_cys_pep_sf"/>
</dbReference>
<feature type="transmembrane region" description="Helical" evidence="1">
    <location>
        <begin position="664"/>
        <end position="682"/>
    </location>
</feature>
<feature type="transmembrane region" description="Helical" evidence="1">
    <location>
        <begin position="786"/>
        <end position="809"/>
    </location>
</feature>
<reference evidence="4 5" key="1">
    <citation type="submission" date="2018-03" db="EMBL/GenBank/DDBJ databases">
        <title>Adhaeribacter sp. HMF7605 Genome sequencing and assembly.</title>
        <authorList>
            <person name="Kang H."/>
            <person name="Kang J."/>
            <person name="Cha I."/>
            <person name="Kim H."/>
            <person name="Joh K."/>
        </authorList>
    </citation>
    <scope>NUCLEOTIDE SEQUENCE [LARGE SCALE GENOMIC DNA]</scope>
    <source>
        <strain evidence="4 5">HMF7605</strain>
    </source>
</reference>
<keyword evidence="1" id="KW-0812">Transmembrane</keyword>
<evidence type="ECO:0000313" key="4">
    <source>
        <dbReference type="EMBL" id="PSR55595.1"/>
    </source>
</evidence>
<evidence type="ECO:0000256" key="2">
    <source>
        <dbReference type="SAM" id="SignalP"/>
    </source>
</evidence>
<dbReference type="OrthoDB" id="8595007at2"/>
<feature type="transmembrane region" description="Helical" evidence="1">
    <location>
        <begin position="815"/>
        <end position="831"/>
    </location>
</feature>
<proteinExistence type="predicted"/>
<feature type="signal peptide" evidence="2">
    <location>
        <begin position="1"/>
        <end position="23"/>
    </location>
</feature>
<dbReference type="Pfam" id="PF12969">
    <property type="entry name" value="DUF3857"/>
    <property type="match status" value="1"/>
</dbReference>
<keyword evidence="1" id="KW-1133">Transmembrane helix</keyword>
<keyword evidence="1" id="KW-0472">Membrane</keyword>
<dbReference type="Pfam" id="PF10754">
    <property type="entry name" value="DUF2569"/>
    <property type="match status" value="1"/>
</dbReference>
<dbReference type="InterPro" id="IPR024618">
    <property type="entry name" value="DUF3857"/>
</dbReference>
<name>A0A2T2YJE2_9BACT</name>
<dbReference type="SUPFAM" id="SSF54001">
    <property type="entry name" value="Cysteine proteinases"/>
    <property type="match status" value="1"/>
</dbReference>
<feature type="chain" id="PRO_5015736377" description="DUF3857 domain-containing protein" evidence="2">
    <location>
        <begin position="24"/>
        <end position="867"/>
    </location>
</feature>
<dbReference type="AlphaFoldDB" id="A0A2T2YJE2"/>
<gene>
    <name evidence="4" type="ORF">AHMF7605_19825</name>
</gene>
<keyword evidence="5" id="KW-1185">Reference proteome</keyword>
<dbReference type="Gene3D" id="2.60.40.3140">
    <property type="match status" value="1"/>
</dbReference>
<organism evidence="4 5">
    <name type="scientific">Adhaeribacter arboris</name>
    <dbReference type="NCBI Taxonomy" id="2072846"/>
    <lineage>
        <taxon>Bacteria</taxon>
        <taxon>Pseudomonadati</taxon>
        <taxon>Bacteroidota</taxon>
        <taxon>Cytophagia</taxon>
        <taxon>Cytophagales</taxon>
        <taxon>Hymenobacteraceae</taxon>
        <taxon>Adhaeribacter</taxon>
    </lineage>
</organism>
<dbReference type="EMBL" id="PYFT01000001">
    <property type="protein sequence ID" value="PSR55595.1"/>
    <property type="molecule type" value="Genomic_DNA"/>
</dbReference>
<accession>A0A2T2YJE2</accession>
<dbReference type="Proteomes" id="UP000240357">
    <property type="component" value="Unassembled WGS sequence"/>
</dbReference>
<feature type="domain" description="DUF3857" evidence="3">
    <location>
        <begin position="73"/>
        <end position="237"/>
    </location>
</feature>